<evidence type="ECO:0000313" key="3">
    <source>
        <dbReference type="Proteomes" id="UP000184216"/>
    </source>
</evidence>
<accession>A0AB36NVV1</accession>
<dbReference type="Proteomes" id="UP000198431">
    <property type="component" value="Unassembled WGS sequence"/>
</dbReference>
<keyword evidence="3" id="KW-1185">Reference proteome</keyword>
<name>A0AB36NVV1_9FLAO</name>
<dbReference type="AlphaFoldDB" id="A0AB36NVV1"/>
<evidence type="ECO:0000313" key="1">
    <source>
        <dbReference type="EMBL" id="OXA99515.1"/>
    </source>
</evidence>
<sequence>MDSPARYIEVAKYFWLGNLEKRGKLSKIKALASTCAFQQNVNISIYPDIKWSLIFGFNVKVQH</sequence>
<evidence type="ECO:0000313" key="4">
    <source>
        <dbReference type="Proteomes" id="UP000198431"/>
    </source>
</evidence>
<dbReference type="RefSeq" id="WP_073397594.1">
    <property type="nucleotide sequence ID" value="NZ_FRBX01000006.1"/>
</dbReference>
<reference evidence="2 3" key="2">
    <citation type="submission" date="2016-11" db="EMBL/GenBank/DDBJ databases">
        <authorList>
            <person name="Varghese N."/>
            <person name="Submissions S."/>
        </authorList>
    </citation>
    <scope>NUCLEOTIDE SEQUENCE [LARGE SCALE GENOMIC DNA]</scope>
    <source>
        <strain evidence="2 3">DSM 6368</strain>
    </source>
</reference>
<dbReference type="EMBL" id="FRBX01000006">
    <property type="protein sequence ID" value="SHN08508.1"/>
    <property type="molecule type" value="Genomic_DNA"/>
</dbReference>
<evidence type="ECO:0000313" key="2">
    <source>
        <dbReference type="EMBL" id="SHN08508.1"/>
    </source>
</evidence>
<reference evidence="1 4" key="1">
    <citation type="submission" date="2016-11" db="EMBL/GenBank/DDBJ databases">
        <title>Whole genomes of Flavobacteriaceae.</title>
        <authorList>
            <person name="Stine C."/>
            <person name="Li C."/>
            <person name="Tadesse D."/>
        </authorList>
    </citation>
    <scope>NUCLEOTIDE SEQUENCE [LARGE SCALE GENOMIC DNA]</scope>
    <source>
        <strain evidence="1 4">ATCC 19366</strain>
    </source>
</reference>
<dbReference type="Proteomes" id="UP000184216">
    <property type="component" value="Unassembled WGS sequence"/>
</dbReference>
<organism evidence="1 4">
    <name type="scientific">Flavobacterium pectinovorum</name>
    <dbReference type="NCBI Taxonomy" id="29533"/>
    <lineage>
        <taxon>Bacteria</taxon>
        <taxon>Pseudomonadati</taxon>
        <taxon>Bacteroidota</taxon>
        <taxon>Flavobacteriia</taxon>
        <taxon>Flavobacteriales</taxon>
        <taxon>Flavobacteriaceae</taxon>
        <taxon>Flavobacterium</taxon>
    </lineage>
</organism>
<protein>
    <submittedName>
        <fullName evidence="1">Uncharacterized protein</fullName>
    </submittedName>
</protein>
<dbReference type="EMBL" id="MUHB01000027">
    <property type="protein sequence ID" value="OXA99515.1"/>
    <property type="molecule type" value="Genomic_DNA"/>
</dbReference>
<proteinExistence type="predicted"/>
<comment type="caution">
    <text evidence="1">The sequence shown here is derived from an EMBL/GenBank/DDBJ whole genome shotgun (WGS) entry which is preliminary data.</text>
</comment>
<gene>
    <name evidence="1" type="ORF">B0A72_21970</name>
    <name evidence="2" type="ORF">SAMN05444387_4021</name>
</gene>